<accession>A0A7I7XUU9</accession>
<reference evidence="6" key="1">
    <citation type="journal article" date="2019" name="Emerg. Microbes Infect.">
        <title>Comprehensive subspecies identification of 175 nontuberculous mycobacteria species based on 7547 genomic profiles.</title>
        <authorList>
            <person name="Matsumoto Y."/>
            <person name="Kinjo T."/>
            <person name="Motooka D."/>
            <person name="Nabeya D."/>
            <person name="Jung N."/>
            <person name="Uechi K."/>
            <person name="Horii T."/>
            <person name="Iida T."/>
            <person name="Fujita J."/>
            <person name="Nakamura S."/>
        </authorList>
    </citation>
    <scope>NUCLEOTIDE SEQUENCE [LARGE SCALE GENOMIC DNA]</scope>
    <source>
        <strain evidence="6">JCM 13671</strain>
    </source>
</reference>
<protein>
    <submittedName>
        <fullName evidence="6">Molecular chaperone</fullName>
    </submittedName>
</protein>
<feature type="region of interest" description="Disordered" evidence="4">
    <location>
        <begin position="502"/>
        <end position="606"/>
    </location>
</feature>
<dbReference type="SUPFAM" id="SSF53067">
    <property type="entry name" value="Actin-like ATPase domain"/>
    <property type="match status" value="1"/>
</dbReference>
<evidence type="ECO:0000256" key="1">
    <source>
        <dbReference type="ARBA" id="ARBA00022741"/>
    </source>
</evidence>
<feature type="compositionally biased region" description="Pro residues" evidence="4">
    <location>
        <begin position="505"/>
        <end position="531"/>
    </location>
</feature>
<keyword evidence="5" id="KW-0812">Transmembrane</keyword>
<keyword evidence="2" id="KW-0067">ATP-binding</keyword>
<sequence>MRAVGLSVGTTTLAAVTSDNAVRRPPSVTVAGRPITDFVDRVGDPVGILAADGSSHRAERLLAEALRAAAYDATRGAPLPDVVAVSTPAHWRQASVDALTRALARVPEWSRRPPMVLSDVDAAATAMQTDPGLPLRGVLAVCDFGGSGTSLTLVDAAHSAARIGATVRHPDLAGDTVDQALLTHVIGELAGAGSVDLNSTSAIGSLWNLRAQCRAAKERLSASAVTALPVELPEFRGDIRITRAELDALVREPLDDFLRLLDDTLRRNGIHPADLSAVVTVGGGAAMSTITTTLSEHLRVPVITRPRPDLVAATGAALRALRGPADTTATALATAVPAAAAPSAAVAAAAPVVPPSAASTSAQSLAWSEVPAAPDDALDLDLEDDAAPFTGLTGARPMIEFDTPDEEPGPQGIRWYRRPTTVMVAAAAVLIAAVSATAVVLVNDAGVVHQVSDPTPSISTTPPAPAPVVAAPPAQAPAPEAVAPPPRTVVVAPAPVTHQVQNAPAPAPVEAPPPAPAPVEAPPPAPEPEPAAPVTSTVTETVTPSPTPTPPPSPEPKPEPEPEPEPSSPAPQPSADPPVQQWIPTIPPIPTIPGLPPALQPPGTQR</sequence>
<dbReference type="PANTHER" id="PTHR42749:SF1">
    <property type="entry name" value="CELL SHAPE-DETERMINING PROTEIN MREB"/>
    <property type="match status" value="1"/>
</dbReference>
<dbReference type="AlphaFoldDB" id="A0A7I7XUU9"/>
<dbReference type="Gene3D" id="3.90.640.10">
    <property type="entry name" value="Actin, Chain A, domain 4"/>
    <property type="match status" value="1"/>
</dbReference>
<feature type="compositionally biased region" description="Pro residues" evidence="4">
    <location>
        <begin position="565"/>
        <end position="576"/>
    </location>
</feature>
<feature type="compositionally biased region" description="Low complexity" evidence="4">
    <location>
        <begin position="532"/>
        <end position="544"/>
    </location>
</feature>
<keyword evidence="1" id="KW-0547">Nucleotide-binding</keyword>
<dbReference type="Pfam" id="PF00012">
    <property type="entry name" value="HSP70"/>
    <property type="match status" value="1"/>
</dbReference>
<feature type="region of interest" description="Disordered" evidence="4">
    <location>
        <begin position="453"/>
        <end position="482"/>
    </location>
</feature>
<dbReference type="GO" id="GO:0005524">
    <property type="term" value="F:ATP binding"/>
    <property type="evidence" value="ECO:0007669"/>
    <property type="project" value="UniProtKB-KW"/>
</dbReference>
<reference evidence="6" key="2">
    <citation type="submission" date="2020-02" db="EMBL/GenBank/DDBJ databases">
        <authorList>
            <person name="Matsumoto Y."/>
            <person name="Motooka D."/>
            <person name="Nakamura S."/>
        </authorList>
    </citation>
    <scope>NUCLEOTIDE SEQUENCE</scope>
    <source>
        <strain evidence="6">JCM 13671</strain>
    </source>
</reference>
<dbReference type="EMBL" id="AP022612">
    <property type="protein sequence ID" value="BBZ33070.1"/>
    <property type="molecule type" value="Genomic_DNA"/>
</dbReference>
<evidence type="ECO:0000256" key="4">
    <source>
        <dbReference type="SAM" id="MobiDB-lite"/>
    </source>
</evidence>
<gene>
    <name evidence="6" type="ORF">MCNF_16750</name>
</gene>
<evidence type="ECO:0000313" key="7">
    <source>
        <dbReference type="Proteomes" id="UP000466931"/>
    </source>
</evidence>
<feature type="compositionally biased region" description="Pro residues" evidence="4">
    <location>
        <begin position="585"/>
        <end position="600"/>
    </location>
</feature>
<name>A0A7I7XUU9_9MYCO</name>
<dbReference type="Proteomes" id="UP000466931">
    <property type="component" value="Chromosome"/>
</dbReference>
<keyword evidence="5" id="KW-1133">Transmembrane helix</keyword>
<keyword evidence="7" id="KW-1185">Reference proteome</keyword>
<organism evidence="6 7">
    <name type="scientific">Mycolicibacterium confluentis</name>
    <dbReference type="NCBI Taxonomy" id="28047"/>
    <lineage>
        <taxon>Bacteria</taxon>
        <taxon>Bacillati</taxon>
        <taxon>Actinomycetota</taxon>
        <taxon>Actinomycetes</taxon>
        <taxon>Mycobacteriales</taxon>
        <taxon>Mycobacteriaceae</taxon>
        <taxon>Mycolicibacterium</taxon>
    </lineage>
</organism>
<dbReference type="PANTHER" id="PTHR42749">
    <property type="entry name" value="CELL SHAPE-DETERMINING PROTEIN MREB"/>
    <property type="match status" value="1"/>
</dbReference>
<evidence type="ECO:0000256" key="2">
    <source>
        <dbReference type="ARBA" id="ARBA00022840"/>
    </source>
</evidence>
<proteinExistence type="predicted"/>
<feature type="compositionally biased region" description="Pro residues" evidence="4">
    <location>
        <begin position="545"/>
        <end position="555"/>
    </location>
</feature>
<evidence type="ECO:0000256" key="3">
    <source>
        <dbReference type="ARBA" id="ARBA00023186"/>
    </source>
</evidence>
<feature type="transmembrane region" description="Helical" evidence="5">
    <location>
        <begin position="422"/>
        <end position="442"/>
    </location>
</feature>
<evidence type="ECO:0000256" key="5">
    <source>
        <dbReference type="SAM" id="Phobius"/>
    </source>
</evidence>
<dbReference type="Gene3D" id="3.30.420.40">
    <property type="match status" value="2"/>
</dbReference>
<evidence type="ECO:0000313" key="6">
    <source>
        <dbReference type="EMBL" id="BBZ33070.1"/>
    </source>
</evidence>
<dbReference type="GO" id="GO:0140662">
    <property type="term" value="F:ATP-dependent protein folding chaperone"/>
    <property type="evidence" value="ECO:0007669"/>
    <property type="project" value="InterPro"/>
</dbReference>
<keyword evidence="5" id="KW-0472">Membrane</keyword>
<dbReference type="InterPro" id="IPR043129">
    <property type="entry name" value="ATPase_NBD"/>
</dbReference>
<keyword evidence="3" id="KW-0143">Chaperone</keyword>
<feature type="compositionally biased region" description="Low complexity" evidence="4">
    <location>
        <begin position="467"/>
        <end position="481"/>
    </location>
</feature>
<dbReference type="InterPro" id="IPR013126">
    <property type="entry name" value="Hsp_70_fam"/>
</dbReference>